<dbReference type="Pfam" id="PF15375">
    <property type="entry name" value="FSAF1"/>
    <property type="match status" value="1"/>
</dbReference>
<dbReference type="STRING" id="1806994.A0A507BQ02"/>
<protein>
    <recommendedName>
        <fullName evidence="4">Protein FAF1</fullName>
    </recommendedName>
</protein>
<sequence>MPSADDDWATKRLEQLLSSQFDFDSIPTAAPTLKKRKREDDNEETEDVDQDIDSSLEDTYDDEIDDDVVVDTRPEVETIVFQQASSTKSTPHSRAAWKQFMSSDVSKLSKADKQAKPVTKEEADQDRQDDLHDTELMDLLKTTKLVEQYTSGELTGRDRRDYMKKKLLELGAKGEKQDRHPLNIRLGMHKASTDRAEKRIKDAKETSMYHKSIKNVFSNDLELLGKTKRHRPLRKIEKGLKPTIGKFKDGVLHLNERDIRGGGSSRGSGSSRGGGRGGSRAGRGSSSGRGRGGKKR</sequence>
<comment type="caution">
    <text evidence="2">The sequence shown here is derived from an EMBL/GenBank/DDBJ whole genome shotgun (WGS) entry which is preliminary data.</text>
</comment>
<accession>A0A507BQ02</accession>
<feature type="compositionally biased region" description="Basic and acidic residues" evidence="1">
    <location>
        <begin position="107"/>
        <end position="131"/>
    </location>
</feature>
<dbReference type="RefSeq" id="XP_031023276.1">
    <property type="nucleotide sequence ID" value="XM_031170741.1"/>
</dbReference>
<proteinExistence type="predicted"/>
<feature type="region of interest" description="Disordered" evidence="1">
    <location>
        <begin position="20"/>
        <end position="66"/>
    </location>
</feature>
<dbReference type="InterPro" id="IPR027973">
    <property type="entry name" value="FSAF1-like"/>
</dbReference>
<feature type="compositionally biased region" description="Gly residues" evidence="1">
    <location>
        <begin position="261"/>
        <end position="290"/>
    </location>
</feature>
<dbReference type="PANTHER" id="PTHR28096:SF1">
    <property type="entry name" value="PROTEIN FAF1"/>
    <property type="match status" value="1"/>
</dbReference>
<evidence type="ECO:0000313" key="2">
    <source>
        <dbReference type="EMBL" id="TPX31980.1"/>
    </source>
</evidence>
<feature type="region of interest" description="Disordered" evidence="1">
    <location>
        <begin position="103"/>
        <end position="131"/>
    </location>
</feature>
<feature type="compositionally biased region" description="Acidic residues" evidence="1">
    <location>
        <begin position="41"/>
        <end position="66"/>
    </location>
</feature>
<dbReference type="AlphaFoldDB" id="A0A507BQ02"/>
<organism evidence="2 3">
    <name type="scientific">Synchytrium microbalum</name>
    <dbReference type="NCBI Taxonomy" id="1806994"/>
    <lineage>
        <taxon>Eukaryota</taxon>
        <taxon>Fungi</taxon>
        <taxon>Fungi incertae sedis</taxon>
        <taxon>Chytridiomycota</taxon>
        <taxon>Chytridiomycota incertae sedis</taxon>
        <taxon>Chytridiomycetes</taxon>
        <taxon>Synchytriales</taxon>
        <taxon>Synchytriaceae</taxon>
        <taxon>Synchytrium</taxon>
    </lineage>
</organism>
<evidence type="ECO:0008006" key="4">
    <source>
        <dbReference type="Google" id="ProtNLM"/>
    </source>
</evidence>
<dbReference type="GeneID" id="42006038"/>
<gene>
    <name evidence="2" type="ORF">SmJEL517_g04813</name>
</gene>
<dbReference type="EMBL" id="QEAO01000036">
    <property type="protein sequence ID" value="TPX31980.1"/>
    <property type="molecule type" value="Genomic_DNA"/>
</dbReference>
<name>A0A507BQ02_9FUNG</name>
<evidence type="ECO:0000256" key="1">
    <source>
        <dbReference type="SAM" id="MobiDB-lite"/>
    </source>
</evidence>
<dbReference type="InterPro" id="IPR053030">
    <property type="entry name" value="Ribosomal_biogenesis_FAF1-like"/>
</dbReference>
<dbReference type="OrthoDB" id="5556956at2759"/>
<reference evidence="2 3" key="1">
    <citation type="journal article" date="2019" name="Sci. Rep.">
        <title>Comparative genomics of chytrid fungi reveal insights into the obligate biotrophic and pathogenic lifestyle of Synchytrium endobioticum.</title>
        <authorList>
            <person name="van de Vossenberg B.T.L.H."/>
            <person name="Warris S."/>
            <person name="Nguyen H.D.T."/>
            <person name="van Gent-Pelzer M.P.E."/>
            <person name="Joly D.L."/>
            <person name="van de Geest H.C."/>
            <person name="Bonants P.J.M."/>
            <person name="Smith D.S."/>
            <person name="Levesque C.A."/>
            <person name="van der Lee T.A.J."/>
        </authorList>
    </citation>
    <scope>NUCLEOTIDE SEQUENCE [LARGE SCALE GENOMIC DNA]</scope>
    <source>
        <strain evidence="2 3">JEL517</strain>
    </source>
</reference>
<dbReference type="GO" id="GO:0000462">
    <property type="term" value="P:maturation of SSU-rRNA from tricistronic rRNA transcript (SSU-rRNA, 5.8S rRNA, LSU-rRNA)"/>
    <property type="evidence" value="ECO:0007669"/>
    <property type="project" value="TreeGrafter"/>
</dbReference>
<feature type="region of interest" description="Disordered" evidence="1">
    <location>
        <begin position="255"/>
        <end position="296"/>
    </location>
</feature>
<keyword evidence="3" id="KW-1185">Reference proteome</keyword>
<dbReference type="PANTHER" id="PTHR28096">
    <property type="entry name" value="PROTEIN FAF1"/>
    <property type="match status" value="1"/>
</dbReference>
<dbReference type="Proteomes" id="UP000319731">
    <property type="component" value="Unassembled WGS sequence"/>
</dbReference>
<dbReference type="GO" id="GO:0005730">
    <property type="term" value="C:nucleolus"/>
    <property type="evidence" value="ECO:0007669"/>
    <property type="project" value="TreeGrafter"/>
</dbReference>
<evidence type="ECO:0000313" key="3">
    <source>
        <dbReference type="Proteomes" id="UP000319731"/>
    </source>
</evidence>